<gene>
    <name evidence="8" type="ORF">BIN_B_04628</name>
</gene>
<evidence type="ECO:0000256" key="7">
    <source>
        <dbReference type="ARBA" id="ARBA00023291"/>
    </source>
</evidence>
<dbReference type="InterPro" id="IPR051269">
    <property type="entry name" value="Fe-S_cluster_ET"/>
</dbReference>
<evidence type="ECO:0000313" key="8">
    <source>
        <dbReference type="EMBL" id="VTP02681.1"/>
    </source>
</evidence>
<evidence type="ECO:0008006" key="9">
    <source>
        <dbReference type="Google" id="ProtNLM"/>
    </source>
</evidence>
<dbReference type="PANTHER" id="PTHR36923:SF3">
    <property type="entry name" value="FERREDOXIN"/>
    <property type="match status" value="1"/>
</dbReference>
<accession>A0A653F0I0</accession>
<keyword evidence="2" id="KW-0813">Transport</keyword>
<dbReference type="SUPFAM" id="SSF54862">
    <property type="entry name" value="4Fe-4S ferredoxins"/>
    <property type="match status" value="1"/>
</dbReference>
<keyword evidence="7" id="KW-0003">3Fe-4S</keyword>
<evidence type="ECO:0000256" key="3">
    <source>
        <dbReference type="ARBA" id="ARBA00022723"/>
    </source>
</evidence>
<keyword evidence="5" id="KW-0408">Iron</keyword>
<reference evidence="8" key="1">
    <citation type="submission" date="2019-05" db="EMBL/GenBank/DDBJ databases">
        <authorList>
            <person name="Naeem R."/>
            <person name="Antony C."/>
            <person name="Guan Q."/>
        </authorList>
    </citation>
    <scope>NUCLEOTIDE SEQUENCE</scope>
    <source>
        <strain evidence="8">2</strain>
    </source>
</reference>
<dbReference type="Gene3D" id="3.30.70.20">
    <property type="match status" value="1"/>
</dbReference>
<sequence length="83" mass="8785">MTLDVLGHLVEVDRNRCEGHAQCVATAPGFFTIDENGELGATGTDTATSAVELEHVEMAVSACPMNALRLIEPRPADPSHAPE</sequence>
<keyword evidence="6" id="KW-0411">Iron-sulfur</keyword>
<evidence type="ECO:0000256" key="6">
    <source>
        <dbReference type="ARBA" id="ARBA00023014"/>
    </source>
</evidence>
<evidence type="ECO:0000256" key="1">
    <source>
        <dbReference type="ARBA" id="ARBA00001927"/>
    </source>
</evidence>
<evidence type="ECO:0000256" key="5">
    <source>
        <dbReference type="ARBA" id="ARBA00023004"/>
    </source>
</evidence>
<evidence type="ECO:0000256" key="4">
    <source>
        <dbReference type="ARBA" id="ARBA00022982"/>
    </source>
</evidence>
<dbReference type="PANTHER" id="PTHR36923">
    <property type="entry name" value="FERREDOXIN"/>
    <property type="match status" value="1"/>
</dbReference>
<evidence type="ECO:0000256" key="2">
    <source>
        <dbReference type="ARBA" id="ARBA00022448"/>
    </source>
</evidence>
<keyword evidence="4" id="KW-0249">Electron transport</keyword>
<protein>
    <recommendedName>
        <fullName evidence="9">Ferredoxin</fullName>
    </recommendedName>
</protein>
<dbReference type="EMBL" id="LR589138">
    <property type="protein sequence ID" value="VTP02681.1"/>
    <property type="molecule type" value="Genomic_DNA"/>
</dbReference>
<dbReference type="Pfam" id="PF13459">
    <property type="entry name" value="Fer4_15"/>
    <property type="match status" value="1"/>
</dbReference>
<comment type="cofactor">
    <cofactor evidence="1">
        <name>[3Fe-4S] cluster</name>
        <dbReference type="ChEBI" id="CHEBI:21137"/>
    </cofactor>
</comment>
<dbReference type="GO" id="GO:0051538">
    <property type="term" value="F:3 iron, 4 sulfur cluster binding"/>
    <property type="evidence" value="ECO:0007669"/>
    <property type="project" value="UniProtKB-KW"/>
</dbReference>
<proteinExistence type="predicted"/>
<keyword evidence="3" id="KW-0479">Metal-binding</keyword>
<dbReference type="AlphaFoldDB" id="A0A653F0I0"/>
<organism evidence="8">
    <name type="scientific">Mycobacterium riyadhense</name>
    <dbReference type="NCBI Taxonomy" id="486698"/>
    <lineage>
        <taxon>Bacteria</taxon>
        <taxon>Bacillati</taxon>
        <taxon>Actinomycetota</taxon>
        <taxon>Actinomycetes</taxon>
        <taxon>Mycobacteriales</taxon>
        <taxon>Mycobacteriaceae</taxon>
        <taxon>Mycobacterium</taxon>
    </lineage>
</organism>
<dbReference type="GO" id="GO:0046872">
    <property type="term" value="F:metal ion binding"/>
    <property type="evidence" value="ECO:0007669"/>
    <property type="project" value="UniProtKB-KW"/>
</dbReference>
<name>A0A653F0I0_9MYCO</name>